<evidence type="ECO:0000256" key="16">
    <source>
        <dbReference type="RuleBase" id="RU362043"/>
    </source>
</evidence>
<feature type="short sequence motif" description="GXSXG" evidence="15">
    <location>
        <begin position="1419"/>
        <end position="1423"/>
    </location>
</feature>
<keyword evidence="10 16" id="KW-1133">Transmembrane helix</keyword>
<protein>
    <recommendedName>
        <fullName evidence="4 16">Lysophospholipase NTE1</fullName>
        <ecNumber evidence="3 16">3.1.1.5</ecNumber>
    </recommendedName>
    <alternativeName>
        <fullName evidence="16">Intracellular phospholipase B</fullName>
    </alternativeName>
</protein>
<keyword evidence="6" id="KW-0677">Repeat</keyword>
<dbReference type="GO" id="GO:0046470">
    <property type="term" value="P:phosphatidylcholine metabolic process"/>
    <property type="evidence" value="ECO:0007669"/>
    <property type="project" value="InterPro"/>
</dbReference>
<dbReference type="Pfam" id="PF01734">
    <property type="entry name" value="Patatin"/>
    <property type="match status" value="1"/>
</dbReference>
<dbReference type="GO" id="GO:0005789">
    <property type="term" value="C:endoplasmic reticulum membrane"/>
    <property type="evidence" value="ECO:0007669"/>
    <property type="project" value="UniProtKB-SubCell"/>
</dbReference>
<dbReference type="Pfam" id="PF24179">
    <property type="entry name" value="NTE_Ploop"/>
    <property type="match status" value="1"/>
</dbReference>
<gene>
    <name evidence="20" type="ORF">BMF94_3275</name>
</gene>
<feature type="domain" description="PNPLA" evidence="19">
    <location>
        <begin position="1388"/>
        <end position="1552"/>
    </location>
</feature>
<keyword evidence="8 16" id="KW-0256">Endoplasmic reticulum</keyword>
<dbReference type="InterPro" id="IPR002641">
    <property type="entry name" value="PNPLA_dom"/>
</dbReference>
<evidence type="ECO:0000256" key="5">
    <source>
        <dbReference type="ARBA" id="ARBA00022692"/>
    </source>
</evidence>
<dbReference type="Gene3D" id="3.40.1090.10">
    <property type="entry name" value="Cytosolic phospholipase A2 catalytic domain"/>
    <property type="match status" value="2"/>
</dbReference>
<keyword evidence="9 15" id="KW-0442">Lipid degradation</keyword>
<accession>A0A2S5BAE5</accession>
<dbReference type="PROSITE" id="PS01237">
    <property type="entry name" value="UPF0028"/>
    <property type="match status" value="1"/>
</dbReference>
<evidence type="ECO:0000256" key="1">
    <source>
        <dbReference type="ARBA" id="ARBA00004477"/>
    </source>
</evidence>
<evidence type="ECO:0000313" key="21">
    <source>
        <dbReference type="Proteomes" id="UP000237144"/>
    </source>
</evidence>
<evidence type="ECO:0000256" key="12">
    <source>
        <dbReference type="ARBA" id="ARBA00023136"/>
    </source>
</evidence>
<feature type="region of interest" description="Disordered" evidence="17">
    <location>
        <begin position="1673"/>
        <end position="1693"/>
    </location>
</feature>
<feature type="active site" description="Proton acceptor" evidence="15">
    <location>
        <position position="1539"/>
    </location>
</feature>
<dbReference type="Pfam" id="PF00027">
    <property type="entry name" value="cNMP_binding"/>
    <property type="match status" value="1"/>
</dbReference>
<dbReference type="InterPro" id="IPR014710">
    <property type="entry name" value="RmlC-like_jellyroll"/>
</dbReference>
<keyword evidence="5 16" id="KW-0812">Transmembrane</keyword>
<dbReference type="GO" id="GO:0004622">
    <property type="term" value="F:phosphatidylcholine lysophospholipase activity"/>
    <property type="evidence" value="ECO:0007669"/>
    <property type="project" value="UniProtKB-EC"/>
</dbReference>
<dbReference type="PANTHER" id="PTHR14226:SF29">
    <property type="entry name" value="NEUROPATHY TARGET ESTERASE SWS"/>
    <property type="match status" value="1"/>
</dbReference>
<dbReference type="InterPro" id="IPR056556">
    <property type="entry name" value="NTE1_P-loop_dom"/>
</dbReference>
<dbReference type="InterPro" id="IPR018490">
    <property type="entry name" value="cNMP-bd_dom_sf"/>
</dbReference>
<feature type="short sequence motif" description="GXGXXG" evidence="15">
    <location>
        <begin position="1392"/>
        <end position="1397"/>
    </location>
</feature>
<feature type="compositionally biased region" description="Low complexity" evidence="17">
    <location>
        <begin position="373"/>
        <end position="405"/>
    </location>
</feature>
<comment type="function">
    <text evidence="13">Intracellular phospholipase B that catalyzes the double deacylation of phosphatidylcholine (PC) to glycerophosphocholine (GroPCho). Plays an important role in membrane lipid homeostasis. Responsible for the rapid PC turnover in response to inositol, elevated temperatures, or when choline is present in the growth medium.</text>
</comment>
<feature type="domain" description="Cyclic nucleotide-binding" evidence="18">
    <location>
        <begin position="822"/>
        <end position="858"/>
    </location>
</feature>
<feature type="compositionally biased region" description="Polar residues" evidence="17">
    <location>
        <begin position="905"/>
        <end position="916"/>
    </location>
</feature>
<evidence type="ECO:0000313" key="20">
    <source>
        <dbReference type="EMBL" id="POY73737.1"/>
    </source>
</evidence>
<dbReference type="InterPro" id="IPR050301">
    <property type="entry name" value="NTE"/>
</dbReference>
<evidence type="ECO:0000256" key="14">
    <source>
        <dbReference type="ARBA" id="ARBA00049531"/>
    </source>
</evidence>
<dbReference type="EC" id="3.1.1.5" evidence="3 16"/>
<dbReference type="FunFam" id="2.60.120.10:FF:000062">
    <property type="entry name" value="Lysophospholipase NTE1"/>
    <property type="match status" value="1"/>
</dbReference>
<feature type="compositionally biased region" description="Acidic residues" evidence="17">
    <location>
        <begin position="209"/>
        <end position="222"/>
    </location>
</feature>
<dbReference type="InterPro" id="IPR016035">
    <property type="entry name" value="Acyl_Trfase/lysoPLipase"/>
</dbReference>
<dbReference type="PANTHER" id="PTHR14226">
    <property type="entry name" value="NEUROPATHY TARGET ESTERASE/SWISS CHEESE D.MELANOGASTER"/>
    <property type="match status" value="1"/>
</dbReference>
<evidence type="ECO:0000259" key="18">
    <source>
        <dbReference type="PROSITE" id="PS50042"/>
    </source>
</evidence>
<feature type="compositionally biased region" description="Basic and acidic residues" evidence="17">
    <location>
        <begin position="347"/>
        <end position="358"/>
    </location>
</feature>
<evidence type="ECO:0000256" key="9">
    <source>
        <dbReference type="ARBA" id="ARBA00022963"/>
    </source>
</evidence>
<feature type="region of interest" description="Disordered" evidence="17">
    <location>
        <begin position="863"/>
        <end position="951"/>
    </location>
</feature>
<dbReference type="Gene3D" id="2.60.120.10">
    <property type="entry name" value="Jelly Rolls"/>
    <property type="match status" value="4"/>
</dbReference>
<dbReference type="SUPFAM" id="SSF51206">
    <property type="entry name" value="cAMP-binding domain-like"/>
    <property type="match status" value="3"/>
</dbReference>
<feature type="region of interest" description="Disordered" evidence="17">
    <location>
        <begin position="320"/>
        <end position="468"/>
    </location>
</feature>
<comment type="subcellular location">
    <subcellularLocation>
        <location evidence="1">Endoplasmic reticulum membrane</location>
        <topology evidence="1">Multi-pass membrane protein</topology>
    </subcellularLocation>
</comment>
<dbReference type="EMBL" id="PJQD01000035">
    <property type="protein sequence ID" value="POY73737.1"/>
    <property type="molecule type" value="Genomic_DNA"/>
</dbReference>
<dbReference type="PROSITE" id="PS50042">
    <property type="entry name" value="CNMP_BINDING_3"/>
    <property type="match status" value="2"/>
</dbReference>
<evidence type="ECO:0000256" key="8">
    <source>
        <dbReference type="ARBA" id="ARBA00022824"/>
    </source>
</evidence>
<dbReference type="STRING" id="741276.A0A2S5BAE5"/>
<comment type="catalytic activity">
    <reaction evidence="14 16">
        <text>a 1-acyl-sn-glycero-3-phosphocholine + H2O = sn-glycerol 3-phosphocholine + a fatty acid + H(+)</text>
        <dbReference type="Rhea" id="RHEA:15177"/>
        <dbReference type="ChEBI" id="CHEBI:15377"/>
        <dbReference type="ChEBI" id="CHEBI:15378"/>
        <dbReference type="ChEBI" id="CHEBI:16870"/>
        <dbReference type="ChEBI" id="CHEBI:28868"/>
        <dbReference type="ChEBI" id="CHEBI:58168"/>
        <dbReference type="EC" id="3.1.1.5"/>
    </reaction>
</comment>
<keyword evidence="21" id="KW-1185">Reference proteome</keyword>
<comment type="caution">
    <text evidence="20">The sequence shown here is derived from an EMBL/GenBank/DDBJ whole genome shotgun (WGS) entry which is preliminary data.</text>
</comment>
<dbReference type="CDD" id="cd00038">
    <property type="entry name" value="CAP_ED"/>
    <property type="match status" value="2"/>
</dbReference>
<dbReference type="InterPro" id="IPR000595">
    <property type="entry name" value="cNMP-bd_dom"/>
</dbReference>
<feature type="compositionally biased region" description="Low complexity" evidence="17">
    <location>
        <begin position="446"/>
        <end position="457"/>
    </location>
</feature>
<dbReference type="InterPro" id="IPR001423">
    <property type="entry name" value="LysoPLipase_patatin_CS"/>
</dbReference>
<feature type="compositionally biased region" description="Basic residues" evidence="17">
    <location>
        <begin position="1680"/>
        <end position="1693"/>
    </location>
</feature>
<dbReference type="Proteomes" id="UP000237144">
    <property type="component" value="Unassembled WGS sequence"/>
</dbReference>
<keyword evidence="12 16" id="KW-0472">Membrane</keyword>
<organism evidence="20 21">
    <name type="scientific">Rhodotorula taiwanensis</name>
    <dbReference type="NCBI Taxonomy" id="741276"/>
    <lineage>
        <taxon>Eukaryota</taxon>
        <taxon>Fungi</taxon>
        <taxon>Dikarya</taxon>
        <taxon>Basidiomycota</taxon>
        <taxon>Pucciniomycotina</taxon>
        <taxon>Microbotryomycetes</taxon>
        <taxon>Sporidiobolales</taxon>
        <taxon>Sporidiobolaceae</taxon>
        <taxon>Rhodotorula</taxon>
    </lineage>
</organism>
<dbReference type="SUPFAM" id="SSF52151">
    <property type="entry name" value="FabD/lysophospholipase-like"/>
    <property type="match status" value="1"/>
</dbReference>
<keyword evidence="7 15" id="KW-0378">Hydrolase</keyword>
<feature type="region of interest" description="Disordered" evidence="17">
    <location>
        <begin position="593"/>
        <end position="620"/>
    </location>
</feature>
<evidence type="ECO:0000256" key="13">
    <source>
        <dbReference type="ARBA" id="ARBA00024965"/>
    </source>
</evidence>
<feature type="compositionally biased region" description="Polar residues" evidence="17">
    <location>
        <begin position="361"/>
        <end position="372"/>
    </location>
</feature>
<evidence type="ECO:0000256" key="17">
    <source>
        <dbReference type="SAM" id="MobiDB-lite"/>
    </source>
</evidence>
<reference evidence="20 21" key="1">
    <citation type="journal article" date="2018" name="Front. Microbiol.">
        <title>Prospects for Fungal Bioremediation of Acidic Radioactive Waste Sites: Characterization and Genome Sequence of Rhodotorula taiwanensis MD1149.</title>
        <authorList>
            <person name="Tkavc R."/>
            <person name="Matrosova V.Y."/>
            <person name="Grichenko O.E."/>
            <person name="Gostincar C."/>
            <person name="Volpe R.P."/>
            <person name="Klimenkova P."/>
            <person name="Gaidamakova E.K."/>
            <person name="Zhou C.E."/>
            <person name="Stewart B.J."/>
            <person name="Lyman M.G."/>
            <person name="Malfatti S.A."/>
            <person name="Rubinfeld B."/>
            <person name="Courtot M."/>
            <person name="Singh J."/>
            <person name="Dalgard C.L."/>
            <person name="Hamilton T."/>
            <person name="Frey K.G."/>
            <person name="Gunde-Cimerman N."/>
            <person name="Dugan L."/>
            <person name="Daly M.J."/>
        </authorList>
    </citation>
    <scope>NUCLEOTIDE SEQUENCE [LARGE SCALE GENOMIC DNA]</scope>
    <source>
        <strain evidence="20 21">MD1149</strain>
    </source>
</reference>
<evidence type="ECO:0000259" key="19">
    <source>
        <dbReference type="PROSITE" id="PS51635"/>
    </source>
</evidence>
<feature type="region of interest" description="Disordered" evidence="17">
    <location>
        <begin position="747"/>
        <end position="771"/>
    </location>
</feature>
<feature type="domain" description="Cyclic nucleotide-binding" evidence="18">
    <location>
        <begin position="1009"/>
        <end position="1111"/>
    </location>
</feature>
<feature type="region of interest" description="Disordered" evidence="17">
    <location>
        <begin position="258"/>
        <end position="290"/>
    </location>
</feature>
<comment type="similarity">
    <text evidence="2 16">Belongs to the NTE family.</text>
</comment>
<evidence type="ECO:0000256" key="4">
    <source>
        <dbReference type="ARBA" id="ARBA00018317"/>
    </source>
</evidence>
<feature type="short sequence motif" description="DGA/G" evidence="15">
    <location>
        <begin position="1539"/>
        <end position="1541"/>
    </location>
</feature>
<dbReference type="PROSITE" id="PS51635">
    <property type="entry name" value="PNPLA"/>
    <property type="match status" value="1"/>
</dbReference>
<dbReference type="SMART" id="SM00100">
    <property type="entry name" value="cNMP"/>
    <property type="match status" value="1"/>
</dbReference>
<feature type="transmembrane region" description="Helical" evidence="16">
    <location>
        <begin position="72"/>
        <end position="90"/>
    </location>
</feature>
<feature type="active site" description="Nucleophile" evidence="15">
    <location>
        <position position="1421"/>
    </location>
</feature>
<feature type="region of interest" description="Disordered" evidence="17">
    <location>
        <begin position="196"/>
        <end position="222"/>
    </location>
</feature>
<evidence type="ECO:0000256" key="10">
    <source>
        <dbReference type="ARBA" id="ARBA00022989"/>
    </source>
</evidence>
<name>A0A2S5BAE5_9BASI</name>
<evidence type="ECO:0000256" key="11">
    <source>
        <dbReference type="ARBA" id="ARBA00023098"/>
    </source>
</evidence>
<evidence type="ECO:0000256" key="3">
    <source>
        <dbReference type="ARBA" id="ARBA00013274"/>
    </source>
</evidence>
<evidence type="ECO:0000256" key="7">
    <source>
        <dbReference type="ARBA" id="ARBA00022801"/>
    </source>
</evidence>
<proteinExistence type="inferred from homology"/>
<dbReference type="GO" id="GO:0016042">
    <property type="term" value="P:lipid catabolic process"/>
    <property type="evidence" value="ECO:0007669"/>
    <property type="project" value="UniProtKB-UniRule"/>
</dbReference>
<evidence type="ECO:0000256" key="15">
    <source>
        <dbReference type="PROSITE-ProRule" id="PRU01161"/>
    </source>
</evidence>
<keyword evidence="11 15" id="KW-0443">Lipid metabolism</keyword>
<dbReference type="FunFam" id="3.40.1090.10:FF:000007">
    <property type="entry name" value="Lysophospholipase NTE1"/>
    <property type="match status" value="1"/>
</dbReference>
<evidence type="ECO:0000256" key="2">
    <source>
        <dbReference type="ARBA" id="ARBA00006636"/>
    </source>
</evidence>
<evidence type="ECO:0000256" key="6">
    <source>
        <dbReference type="ARBA" id="ARBA00022737"/>
    </source>
</evidence>
<dbReference type="OrthoDB" id="421051at2759"/>
<sequence length="1693" mass="183021">MEAAKAAAAVPAPSIAQDLSVLAGLLSRLLVFTVHTTLQVTTRVIAFTTLSLPSLAFSALHYSASLTFHLTFLKIVGFLVIVTTIASYIWKVRYLNRYTELRDLPGGNRIKGDVGFDLDPDLANDQRASGFHNYLDEFLSAIKVFGYLEKPVFHELARHLQTRRLVAGDTLDLSQDKSFYIVVDGRVEVFAKNPRAAANGGGGAGPADFDSETDASDDEEEGNGWQLLNSVESGGTLSSLFTILRLFTEDVKLRYEEDRAAEEAEDSSASDDAAGCPRTQRERDADVSAFELDSGAIQAARRGSRPPLLSRDLLSHNYTDDADVEDATARESSVAASGLEDTEAEEDGGRRGSLDRLDTSLAPSDSRSNATTPASVSSPQSGPSFFSSPPTIAATSSRASSISSGKRGGRRTGPIAFSTMPNSTAPTSPRPQLYSVPSSTHNVRPSLLSRRSTATTSRTKRRQSTGPQTIAGESTIARAATDTTLAVIPAEAFRRLTKKFPNAAAHIVQVILTRLQRVTFLTAHKYLGLTREVVRTEQAINDLACYPLPPAFWESGGIQRLRARFVPETKLDGPYGDGAPSAGKTVQEDYFGQKREPARRPPVAKALNRTGGSSSRRSNIPLITPYAGPQMGEVFWDEVNVEHSSDDGVRMKIRTPAGSSSLNVAAARRRSLGSATAAGKAVPAVRKAGDLLTMSAVTPSVGLPPLQTPRLERTRTDRAEDSTERDFDLREAVMECISKAIGLVQPHVTPSPSVESSPMVRPHERHSSANGNLRDQAAFNSSFGSLSILGLQGLHDDESSISSLSGLKNADTGAVGSFTSLDLENEVEILYFPQGSVLVKEGERNAGLYFVIEGFLDVSMPEAQPGLASGTGTLPTESPDRGRKSAGQKVPTKRSGSRSKAATPGGSSTTKTTRGQTGSGATGPTTARKQTPVGPDGTKSPTSPPKAKSIPLFTVRPGGIAGYLSSLSGFPSYVDIKAKTECYVGFLPAKALERIMDRKPIVLLTLAKRLISLLSPLVLHIDSALDWMHVSAGQVIYRQNDPADSFYIVINGRLRSITDRQGGGIQVQAEHGQGESVGELDCITSTPRPTTLHAIRDTELARMPMTLFNAISVRHPLVTIQISRIIAARLRLQVTRESKMQGLPKELGAPGMADSGMGKNNFNLKTVAVIPTNRHVPVSDFASKLHAALEGIGAPTSYLNQATVMQVLGRHAFSKMGQLKLAGWLAETEQKYRIVLYVADTAVSAAWTQTCIRQADCILVVADAGADSDLGEHEKLLVSMKTTARKELVLLHSERNVIPGSTRPWLRNRPWVHAHHHVEMLGATPELHPRSNPQNPAAVAALRKIAARFEAEISKYKKAAPRPVPQRAPAFSDFARLARRLCGKSIGIVLGGGGARGISHVGVLRALHDREIPIDMVGGTSIGAFVGGLYAKEGDLVSMYGRAKRFSGRMSTLWRILTDLTYPVVAYTTGHEFNRGIYKSFYDTHIEDMWLPYFCNTTNITHSRMDVHTTGYAWRYVRASMSLAGLLPPLCDEGDMLVDGGYVDNLPVSVMLGQGAASVFAIDVGSVDDTSPRNYGESVSGWYLLLQRWNPFGKPPNIPNITEIQSRLTYVSSVKMLEEAKATPGVLYMRMPVTQFGTMEFKRFTEILNVGSEFANSLLDEWAADKKLPTGMEGDAVATRKQKRGQPIRRNSI</sequence>